<keyword evidence="9" id="KW-1185">Reference proteome</keyword>
<comment type="cofactor">
    <cofactor evidence="1">
        <name>Ca(2+)</name>
        <dbReference type="ChEBI" id="CHEBI:29108"/>
    </cofactor>
</comment>
<protein>
    <submittedName>
        <fullName evidence="8">Choline-sulfatase</fullName>
        <ecNumber evidence="8">3.1.6.6</ecNumber>
    </submittedName>
</protein>
<dbReference type="Pfam" id="PF00884">
    <property type="entry name" value="Sulfatase"/>
    <property type="match status" value="1"/>
</dbReference>
<accession>A0A5C5WGJ8</accession>
<dbReference type="InterPro" id="IPR035874">
    <property type="entry name" value="IDS"/>
</dbReference>
<dbReference type="Gene3D" id="3.40.720.10">
    <property type="entry name" value="Alkaline Phosphatase, subunit A"/>
    <property type="match status" value="1"/>
</dbReference>
<evidence type="ECO:0000256" key="1">
    <source>
        <dbReference type="ARBA" id="ARBA00001913"/>
    </source>
</evidence>
<dbReference type="GO" id="GO:0047753">
    <property type="term" value="F:choline-sulfatase activity"/>
    <property type="evidence" value="ECO:0007669"/>
    <property type="project" value="UniProtKB-EC"/>
</dbReference>
<dbReference type="AlphaFoldDB" id="A0A5C5WGJ8"/>
<evidence type="ECO:0000256" key="6">
    <source>
        <dbReference type="ARBA" id="ARBA00022837"/>
    </source>
</evidence>
<dbReference type="InterPro" id="IPR017850">
    <property type="entry name" value="Alkaline_phosphatase_core_sf"/>
</dbReference>
<gene>
    <name evidence="8" type="primary">betC_15</name>
    <name evidence="8" type="ORF">KOR42_37340</name>
</gene>
<comment type="similarity">
    <text evidence="2">Belongs to the sulfatase family.</text>
</comment>
<dbReference type="CDD" id="cd16030">
    <property type="entry name" value="iduronate-2-sulfatase"/>
    <property type="match status" value="1"/>
</dbReference>
<dbReference type="GO" id="GO:0004423">
    <property type="term" value="F:iduronate-2-sulfatase activity"/>
    <property type="evidence" value="ECO:0007669"/>
    <property type="project" value="InterPro"/>
</dbReference>
<dbReference type="GO" id="GO:0005737">
    <property type="term" value="C:cytoplasm"/>
    <property type="evidence" value="ECO:0007669"/>
    <property type="project" value="TreeGrafter"/>
</dbReference>
<dbReference type="GO" id="GO:0046872">
    <property type="term" value="F:metal ion binding"/>
    <property type="evidence" value="ECO:0007669"/>
    <property type="project" value="UniProtKB-KW"/>
</dbReference>
<dbReference type="PANTHER" id="PTHR45953:SF1">
    <property type="entry name" value="IDURONATE 2-SULFATASE"/>
    <property type="match status" value="1"/>
</dbReference>
<comment type="caution">
    <text evidence="8">The sequence shown here is derived from an EMBL/GenBank/DDBJ whole genome shotgun (WGS) entry which is preliminary data.</text>
</comment>
<feature type="domain" description="Sulfatase N-terminal" evidence="7">
    <location>
        <begin position="82"/>
        <end position="425"/>
    </location>
</feature>
<evidence type="ECO:0000259" key="7">
    <source>
        <dbReference type="Pfam" id="PF00884"/>
    </source>
</evidence>
<dbReference type="Proteomes" id="UP000317243">
    <property type="component" value="Unassembled WGS sequence"/>
</dbReference>
<evidence type="ECO:0000313" key="8">
    <source>
        <dbReference type="EMBL" id="TWT49916.1"/>
    </source>
</evidence>
<proteinExistence type="inferred from homology"/>
<evidence type="ECO:0000313" key="9">
    <source>
        <dbReference type="Proteomes" id="UP000317243"/>
    </source>
</evidence>
<dbReference type="SUPFAM" id="SSF53649">
    <property type="entry name" value="Alkaline phosphatase-like"/>
    <property type="match status" value="1"/>
</dbReference>
<keyword evidence="5 8" id="KW-0378">Hydrolase</keyword>
<keyword evidence="4" id="KW-0732">Signal</keyword>
<keyword evidence="6" id="KW-0106">Calcium</keyword>
<keyword evidence="3" id="KW-0479">Metal-binding</keyword>
<dbReference type="InterPro" id="IPR000917">
    <property type="entry name" value="Sulfatase_N"/>
</dbReference>
<evidence type="ECO:0000256" key="5">
    <source>
        <dbReference type="ARBA" id="ARBA00022801"/>
    </source>
</evidence>
<dbReference type="EMBL" id="SIHI01000016">
    <property type="protein sequence ID" value="TWT49916.1"/>
    <property type="molecule type" value="Genomic_DNA"/>
</dbReference>
<evidence type="ECO:0000256" key="4">
    <source>
        <dbReference type="ARBA" id="ARBA00022729"/>
    </source>
</evidence>
<dbReference type="PANTHER" id="PTHR45953">
    <property type="entry name" value="IDURONATE 2-SULFATASE"/>
    <property type="match status" value="1"/>
</dbReference>
<reference evidence="8 9" key="1">
    <citation type="submission" date="2019-02" db="EMBL/GenBank/DDBJ databases">
        <title>Deep-cultivation of Planctomycetes and their phenomic and genomic characterization uncovers novel biology.</title>
        <authorList>
            <person name="Wiegand S."/>
            <person name="Jogler M."/>
            <person name="Boedeker C."/>
            <person name="Pinto D."/>
            <person name="Vollmers J."/>
            <person name="Rivas-Marin E."/>
            <person name="Kohn T."/>
            <person name="Peeters S.H."/>
            <person name="Heuer A."/>
            <person name="Rast P."/>
            <person name="Oberbeckmann S."/>
            <person name="Bunk B."/>
            <person name="Jeske O."/>
            <person name="Meyerdierks A."/>
            <person name="Storesund J.E."/>
            <person name="Kallscheuer N."/>
            <person name="Luecker S."/>
            <person name="Lage O.M."/>
            <person name="Pohl T."/>
            <person name="Merkel B.J."/>
            <person name="Hornburger P."/>
            <person name="Mueller R.-W."/>
            <person name="Bruemmer F."/>
            <person name="Labrenz M."/>
            <person name="Spormann A.M."/>
            <person name="Op Den Camp H."/>
            <person name="Overmann J."/>
            <person name="Amann R."/>
            <person name="Jetten M.S.M."/>
            <person name="Mascher T."/>
            <person name="Medema M.H."/>
            <person name="Devos D.P."/>
            <person name="Kaster A.-K."/>
            <person name="Ovreas L."/>
            <person name="Rohde M."/>
            <person name="Galperin M.Y."/>
            <person name="Jogler C."/>
        </authorList>
    </citation>
    <scope>NUCLEOTIDE SEQUENCE [LARGE SCALE GENOMIC DNA]</scope>
    <source>
        <strain evidence="8 9">KOR42</strain>
    </source>
</reference>
<organism evidence="8 9">
    <name type="scientific">Thalassoglobus neptunius</name>
    <dbReference type="NCBI Taxonomy" id="1938619"/>
    <lineage>
        <taxon>Bacteria</taxon>
        <taxon>Pseudomonadati</taxon>
        <taxon>Planctomycetota</taxon>
        <taxon>Planctomycetia</taxon>
        <taxon>Planctomycetales</taxon>
        <taxon>Planctomycetaceae</taxon>
        <taxon>Thalassoglobus</taxon>
    </lineage>
</organism>
<dbReference type="EC" id="3.1.6.6" evidence="8"/>
<evidence type="ECO:0000256" key="3">
    <source>
        <dbReference type="ARBA" id="ARBA00022723"/>
    </source>
</evidence>
<name>A0A5C5WGJ8_9PLAN</name>
<sequence>MGSEKCGRNSCAHFRRVDGYSHPFRGSLTSPADRASLNETFPDLEVPMRIQFNFYPAWLICLVVVSACVASHRLSAEDALPPNVLFILVDDLNCDLGCYGHPLVQSPQIDELAATALRFSKAYSQYPVCNPSRSSLMTGLYPEQTGVLSNSGNFRKRHPDLTTLPQHFMNHGYFAARVGKIYHYGVPDQIGTPGEDDPGSWDATISPRGRDRDVHDRIHSLIPGKFGGTLSWLNLDTPDEDQTDGRGATAAIEIMKQHRPEKTGKPFFLAVGFYRPHTPYVAPSKYFDLYDRDAIEPVMEKPGDRDDIPHAALPDRAHQRTLTVPQRQEIIQAYYAAISYMDAQVGRLLDALAELDLEENTIVVFASDHGYHLGHHGLWQKSDLFEGSCRVPMMIRVPGHTSSGQVHKHPVELLDLYPTVSELCGLEIPPFVLGDSLTEVLADPTAQTGSAAYSVTKSRGGNLYPELKGKDILGRTIRTDRYRYTEWGDEAEYGVELYDYELDPEEFTNLANTKTPSAIQRELQSRLLVERRNANSSVANGSPNE</sequence>
<evidence type="ECO:0000256" key="2">
    <source>
        <dbReference type="ARBA" id="ARBA00008779"/>
    </source>
</evidence>